<evidence type="ECO:0000256" key="7">
    <source>
        <dbReference type="ARBA" id="ARBA00022840"/>
    </source>
</evidence>
<dbReference type="Pfam" id="PF06580">
    <property type="entry name" value="His_kinase"/>
    <property type="match status" value="1"/>
</dbReference>
<feature type="transmembrane region" description="Helical" evidence="10">
    <location>
        <begin position="336"/>
        <end position="355"/>
    </location>
</feature>
<evidence type="ECO:0000259" key="11">
    <source>
        <dbReference type="PROSITE" id="PS50109"/>
    </source>
</evidence>
<dbReference type="SUPFAM" id="SSF47384">
    <property type="entry name" value="Homodimeric domain of signal transducing histidine kinase"/>
    <property type="match status" value="1"/>
</dbReference>
<feature type="domain" description="Response regulatory" evidence="12">
    <location>
        <begin position="708"/>
        <end position="824"/>
    </location>
</feature>
<feature type="transmembrane region" description="Helical" evidence="10">
    <location>
        <begin position="220"/>
        <end position="239"/>
    </location>
</feature>
<keyword evidence="14" id="KW-1185">Reference proteome</keyword>
<dbReference type="EC" id="2.7.13.3" evidence="2"/>
<sequence>MIKKKKPFFQNPFVQLFFFILLLLVSRTIWYLHYTPPEHPQAVNGTLDMRGWDFEHSRIVPLNGEWLFYPGQFVTRANLLEGNGVPSRYIQAPGDWRKALDSKNDASYGFGTYRLQILVDGTATQPYGFEFDNILTASRVEINGEELAHLGVLSDRPQDYKPNVHSYTVSYPANGDYVIDLLVQVANFDNPSSGGITSAVKFGSQAKIEGERSLTINLQLVTFVIFLFHAVYALIMFAINPRQKMLLIAFLLFICAGFTIVTVSDRILLQWLPLTYSARVKIGLLSYVYLTFCILAMTLKLVGGSWKSLLFRLYAIVLGLYTLFLIGASVQAVYNWYSIFSFLYIIPFAAVLVLFVKKVRQNSHDILLLMAATSVVFSVFGGVLQRYLTTEFYPLDMLAALVTFSTYWFKNYFRNAEDNVKLNERLLRNDKLKDEFLAHTAHELRTPLHGMVSLAQTVINEERQTIRPQNNANMELLLRIGQRMSQLINDLLDISRLQDKRIVLTQERVALQSIVPGVFSLLGYLAEAKGLRMKMDVPDTFPSIYADEKRLVQILYNLLHNAIKFTDTGSITISAEANNRMASIHVADTGLGMDNETQERIFQAYEQGVHGMGGIGLGLSICKQLTELHGGLLSVHSKPDQGTVFTFTIPLASPDSMALLETAAAREEIEPNEGSTASGFPLVAPSLSSDSGWHLPQEALPPESEVPKILIVDDDPMNLKVLTSLFQAERYFIVPALSGKEALTKLETSSVDLAIIDVMMPHMSGYELTREIRKQFTVSELPILLLTARSQPEDIYTGFSSGANDYVTKPVDSLELKYRISALVSLKQSINERLRMEAAYLQAQIHPHFLFNTLNSLLALSDIDTERMRNLGQAFTSYLRISFDYLNSGKLVSLPHELELVQSYLYIEKERFEDRLSVVWEVEPDINLHLPPLSIQPLVENAVRHGLLSRSLGGTVHLRIARQDGFTLIEVEDNGRGMEQQQVMQLLNPIRKATGGIGISNTNRRLIQLYGQGLSILSNPGKGTTVSFVIPDN</sequence>
<protein>
    <recommendedName>
        <fullName evidence="2">histidine kinase</fullName>
        <ecNumber evidence="2">2.7.13.3</ecNumber>
    </recommendedName>
</protein>
<dbReference type="EMBL" id="JBHSED010000014">
    <property type="protein sequence ID" value="MFC4303712.1"/>
    <property type="molecule type" value="Genomic_DNA"/>
</dbReference>
<dbReference type="SMART" id="SM00387">
    <property type="entry name" value="HATPase_c"/>
    <property type="match status" value="2"/>
</dbReference>
<reference evidence="14" key="1">
    <citation type="journal article" date="2019" name="Int. J. Syst. Evol. Microbiol.">
        <title>The Global Catalogue of Microorganisms (GCM) 10K type strain sequencing project: providing services to taxonomists for standard genome sequencing and annotation.</title>
        <authorList>
            <consortium name="The Broad Institute Genomics Platform"/>
            <consortium name="The Broad Institute Genome Sequencing Center for Infectious Disease"/>
            <person name="Wu L."/>
            <person name="Ma J."/>
        </authorList>
    </citation>
    <scope>NUCLEOTIDE SEQUENCE [LARGE SCALE GENOMIC DNA]</scope>
    <source>
        <strain evidence="14">CGMCC 4.1641</strain>
    </source>
</reference>
<evidence type="ECO:0000256" key="2">
    <source>
        <dbReference type="ARBA" id="ARBA00012438"/>
    </source>
</evidence>
<dbReference type="InterPro" id="IPR003594">
    <property type="entry name" value="HATPase_dom"/>
</dbReference>
<dbReference type="Gene3D" id="3.30.565.10">
    <property type="entry name" value="Histidine kinase-like ATPase, C-terminal domain"/>
    <property type="match status" value="2"/>
</dbReference>
<dbReference type="InterPro" id="IPR008979">
    <property type="entry name" value="Galactose-bd-like_sf"/>
</dbReference>
<dbReference type="Pfam" id="PF02518">
    <property type="entry name" value="HATPase_c"/>
    <property type="match status" value="2"/>
</dbReference>
<proteinExistence type="predicted"/>
<keyword evidence="10" id="KW-0812">Transmembrane</keyword>
<feature type="transmembrane region" description="Helical" evidence="10">
    <location>
        <begin position="246"/>
        <end position="264"/>
    </location>
</feature>
<feature type="transmembrane region" description="Helical" evidence="10">
    <location>
        <begin position="309"/>
        <end position="330"/>
    </location>
</feature>
<dbReference type="InterPro" id="IPR036097">
    <property type="entry name" value="HisK_dim/P_sf"/>
</dbReference>
<evidence type="ECO:0000256" key="1">
    <source>
        <dbReference type="ARBA" id="ARBA00000085"/>
    </source>
</evidence>
<evidence type="ECO:0000256" key="4">
    <source>
        <dbReference type="ARBA" id="ARBA00022679"/>
    </source>
</evidence>
<dbReference type="PROSITE" id="PS50109">
    <property type="entry name" value="HIS_KIN"/>
    <property type="match status" value="2"/>
</dbReference>
<accession>A0ABV8S8P0</accession>
<dbReference type="SMART" id="SM00448">
    <property type="entry name" value="REC"/>
    <property type="match status" value="1"/>
</dbReference>
<feature type="transmembrane region" description="Helical" evidence="10">
    <location>
        <begin position="284"/>
        <end position="302"/>
    </location>
</feature>
<evidence type="ECO:0000256" key="6">
    <source>
        <dbReference type="ARBA" id="ARBA00022777"/>
    </source>
</evidence>
<dbReference type="PROSITE" id="PS50110">
    <property type="entry name" value="RESPONSE_REGULATORY"/>
    <property type="match status" value="1"/>
</dbReference>
<feature type="transmembrane region" description="Helical" evidence="10">
    <location>
        <begin position="367"/>
        <end position="386"/>
    </location>
</feature>
<dbReference type="SUPFAM" id="SSF49785">
    <property type="entry name" value="Galactose-binding domain-like"/>
    <property type="match status" value="1"/>
</dbReference>
<comment type="catalytic activity">
    <reaction evidence="1">
        <text>ATP + protein L-histidine = ADP + protein N-phospho-L-histidine.</text>
        <dbReference type="EC" id="2.7.13.3"/>
    </reaction>
</comment>
<dbReference type="Pfam" id="PF00072">
    <property type="entry name" value="Response_reg"/>
    <property type="match status" value="1"/>
</dbReference>
<feature type="domain" description="Histidine kinase" evidence="11">
    <location>
        <begin position="439"/>
        <end position="653"/>
    </location>
</feature>
<evidence type="ECO:0000313" key="14">
    <source>
        <dbReference type="Proteomes" id="UP001595755"/>
    </source>
</evidence>
<dbReference type="InterPro" id="IPR003661">
    <property type="entry name" value="HisK_dim/P_dom"/>
</dbReference>
<dbReference type="CDD" id="cd17574">
    <property type="entry name" value="REC_OmpR"/>
    <property type="match status" value="1"/>
</dbReference>
<dbReference type="Proteomes" id="UP001595755">
    <property type="component" value="Unassembled WGS sequence"/>
</dbReference>
<evidence type="ECO:0000256" key="8">
    <source>
        <dbReference type="ARBA" id="ARBA00023012"/>
    </source>
</evidence>
<evidence type="ECO:0000256" key="10">
    <source>
        <dbReference type="SAM" id="Phobius"/>
    </source>
</evidence>
<dbReference type="InterPro" id="IPR036890">
    <property type="entry name" value="HATPase_C_sf"/>
</dbReference>
<dbReference type="InterPro" id="IPR001789">
    <property type="entry name" value="Sig_transdc_resp-reg_receiver"/>
</dbReference>
<dbReference type="PRINTS" id="PR00344">
    <property type="entry name" value="BCTRLSENSOR"/>
</dbReference>
<dbReference type="PANTHER" id="PTHR43047:SF72">
    <property type="entry name" value="OSMOSENSING HISTIDINE PROTEIN KINASE SLN1"/>
    <property type="match status" value="1"/>
</dbReference>
<feature type="domain" description="Histidine kinase" evidence="11">
    <location>
        <begin position="935"/>
        <end position="1033"/>
    </location>
</feature>
<keyword evidence="8" id="KW-0902">Two-component regulatory system</keyword>
<dbReference type="InterPro" id="IPR011006">
    <property type="entry name" value="CheY-like_superfamily"/>
</dbReference>
<dbReference type="Gene3D" id="3.40.50.2300">
    <property type="match status" value="1"/>
</dbReference>
<dbReference type="SUPFAM" id="SSF52172">
    <property type="entry name" value="CheY-like"/>
    <property type="match status" value="1"/>
</dbReference>
<dbReference type="GO" id="GO:0005524">
    <property type="term" value="F:ATP binding"/>
    <property type="evidence" value="ECO:0007669"/>
    <property type="project" value="UniProtKB-KW"/>
</dbReference>
<keyword evidence="7 13" id="KW-0067">ATP-binding</keyword>
<dbReference type="InterPro" id="IPR005467">
    <property type="entry name" value="His_kinase_dom"/>
</dbReference>
<keyword evidence="10" id="KW-1133">Transmembrane helix</keyword>
<evidence type="ECO:0000259" key="12">
    <source>
        <dbReference type="PROSITE" id="PS50110"/>
    </source>
</evidence>
<keyword evidence="10" id="KW-0472">Membrane</keyword>
<keyword evidence="5" id="KW-0547">Nucleotide-binding</keyword>
<name>A0ABV8S8P0_9BACL</name>
<feature type="modified residue" description="4-aspartylphosphate" evidence="9">
    <location>
        <position position="757"/>
    </location>
</feature>
<keyword evidence="4" id="KW-0808">Transferase</keyword>
<dbReference type="SUPFAM" id="SSF55874">
    <property type="entry name" value="ATPase domain of HSP90 chaperone/DNA topoisomerase II/histidine kinase"/>
    <property type="match status" value="2"/>
</dbReference>
<dbReference type="InterPro" id="IPR010559">
    <property type="entry name" value="Sig_transdc_His_kin_internal"/>
</dbReference>
<keyword evidence="3 9" id="KW-0597">Phosphoprotein</keyword>
<gene>
    <name evidence="13" type="ORF">ACFO1S_09605</name>
</gene>
<dbReference type="CDD" id="cd16922">
    <property type="entry name" value="HATPase_EvgS-ArcB-TorS-like"/>
    <property type="match status" value="1"/>
</dbReference>
<dbReference type="SMART" id="SM00388">
    <property type="entry name" value="HisKA"/>
    <property type="match status" value="1"/>
</dbReference>
<keyword evidence="6" id="KW-0418">Kinase</keyword>
<dbReference type="PANTHER" id="PTHR43047">
    <property type="entry name" value="TWO-COMPONENT HISTIDINE PROTEIN KINASE"/>
    <property type="match status" value="1"/>
</dbReference>
<evidence type="ECO:0000256" key="5">
    <source>
        <dbReference type="ARBA" id="ARBA00022741"/>
    </source>
</evidence>
<organism evidence="13 14">
    <name type="scientific">Cohnella boryungensis</name>
    <dbReference type="NCBI Taxonomy" id="768479"/>
    <lineage>
        <taxon>Bacteria</taxon>
        <taxon>Bacillati</taxon>
        <taxon>Bacillota</taxon>
        <taxon>Bacilli</taxon>
        <taxon>Bacillales</taxon>
        <taxon>Paenibacillaceae</taxon>
        <taxon>Cohnella</taxon>
    </lineage>
</organism>
<evidence type="ECO:0000256" key="9">
    <source>
        <dbReference type="PROSITE-ProRule" id="PRU00169"/>
    </source>
</evidence>
<dbReference type="CDD" id="cd00082">
    <property type="entry name" value="HisKA"/>
    <property type="match status" value="1"/>
</dbReference>
<dbReference type="InterPro" id="IPR004358">
    <property type="entry name" value="Sig_transdc_His_kin-like_C"/>
</dbReference>
<comment type="caution">
    <text evidence="13">The sequence shown here is derived from an EMBL/GenBank/DDBJ whole genome shotgun (WGS) entry which is preliminary data.</text>
</comment>
<evidence type="ECO:0000256" key="3">
    <source>
        <dbReference type="ARBA" id="ARBA00022553"/>
    </source>
</evidence>
<dbReference type="Gene3D" id="1.10.287.130">
    <property type="match status" value="1"/>
</dbReference>
<evidence type="ECO:0000313" key="13">
    <source>
        <dbReference type="EMBL" id="MFC4303712.1"/>
    </source>
</evidence>
<dbReference type="Pfam" id="PF00512">
    <property type="entry name" value="HisKA"/>
    <property type="match status" value="1"/>
</dbReference>